<evidence type="ECO:0000313" key="2">
    <source>
        <dbReference type="EMBL" id="CAJ0861129.1"/>
    </source>
</evidence>
<dbReference type="AlphaFoldDB" id="A0AA48M1F1"/>
<dbReference type="EMBL" id="OY288114">
    <property type="protein sequence ID" value="CAJ0861129.1"/>
    <property type="molecule type" value="Genomic_DNA"/>
</dbReference>
<evidence type="ECO:0000256" key="1">
    <source>
        <dbReference type="ARBA" id="ARBA00005369"/>
    </source>
</evidence>
<dbReference type="Pfam" id="PF01135">
    <property type="entry name" value="PCMT"/>
    <property type="match status" value="1"/>
</dbReference>
<dbReference type="PANTHER" id="PTHR11579:SF18">
    <property type="entry name" value="PROTEIN-L-ISOASPARTATE O-METHYLTRANSFERASE"/>
    <property type="match status" value="1"/>
</dbReference>
<dbReference type="SUPFAM" id="SSF53335">
    <property type="entry name" value="S-adenosyl-L-methionine-dependent methyltransferases"/>
    <property type="match status" value="1"/>
</dbReference>
<dbReference type="Gene3D" id="3.40.50.150">
    <property type="entry name" value="Vaccinia Virus protein VP39"/>
    <property type="match status" value="1"/>
</dbReference>
<dbReference type="GO" id="GO:0004719">
    <property type="term" value="F:protein-L-isoaspartate (D-aspartate) O-methyltransferase activity"/>
    <property type="evidence" value="ECO:0007669"/>
    <property type="project" value="InterPro"/>
</dbReference>
<protein>
    <recommendedName>
        <fullName evidence="3">Protein-L-isoaspartate(D-aspartate) O-methyltransferase</fullName>
    </recommendedName>
</protein>
<dbReference type="PANTHER" id="PTHR11579">
    <property type="entry name" value="PROTEIN-L-ISOASPARTATE O-METHYLTRANSFERASE"/>
    <property type="match status" value="1"/>
</dbReference>
<dbReference type="CDD" id="cd02440">
    <property type="entry name" value="AdoMet_MTases"/>
    <property type="match status" value="1"/>
</dbReference>
<evidence type="ECO:0008006" key="3">
    <source>
        <dbReference type="Google" id="ProtNLM"/>
    </source>
</evidence>
<organism evidence="2">
    <name type="scientific">freshwater sediment metagenome</name>
    <dbReference type="NCBI Taxonomy" id="556182"/>
    <lineage>
        <taxon>unclassified sequences</taxon>
        <taxon>metagenomes</taxon>
        <taxon>ecological metagenomes</taxon>
    </lineage>
</organism>
<dbReference type="InterPro" id="IPR029063">
    <property type="entry name" value="SAM-dependent_MTases_sf"/>
</dbReference>
<name>A0AA48M1F1_9ZZZZ</name>
<gene>
    <name evidence="2" type="ORF">AMST5_01366</name>
</gene>
<dbReference type="InterPro" id="IPR000682">
    <property type="entry name" value="PCMT"/>
</dbReference>
<reference evidence="2" key="1">
    <citation type="submission" date="2023-07" db="EMBL/GenBank/DDBJ databases">
        <authorList>
            <person name="Pelsma A.J. K."/>
        </authorList>
    </citation>
    <scope>NUCLEOTIDE SEQUENCE</scope>
</reference>
<dbReference type="GO" id="GO:0005737">
    <property type="term" value="C:cytoplasm"/>
    <property type="evidence" value="ECO:0007669"/>
    <property type="project" value="TreeGrafter"/>
</dbReference>
<comment type="similarity">
    <text evidence="1">Belongs to the methyltransferase superfamily. L-isoaspartyl/D-aspartyl protein methyltransferase family.</text>
</comment>
<sequence>MKETPAAAVAVEERAALLLALRRAGVRDIAIMRAFEAAPREAFAPYKFRDLANNNMSLPLGCGQTMSRPSDLARRIEALRVGREHRVLEVGAGSGYGTAILARLAREVVTLERFATLSIEAARRLAGLGVDNVSVLHADGLAPDPELGDFDRIIINAALEEAPAALLRRLTPGGALVYVLSEKKAGEKRPRQRLIKVDFTDSGELRETSLGQHSIGFAAFGLAKAL</sequence>
<proteinExistence type="inferred from homology"/>
<accession>A0AA48M1F1</accession>